<reference evidence="1 2" key="1">
    <citation type="submission" date="2019-11" db="EMBL/GenBank/DDBJ databases">
        <title>Type strains purchased from KCTC, JCM and DSMZ.</title>
        <authorList>
            <person name="Lu H."/>
        </authorList>
    </citation>
    <scope>NUCLEOTIDE SEQUENCE [LARGE SCALE GENOMIC DNA]</scope>
    <source>
        <strain evidence="1 2">KCTC 22382</strain>
    </source>
</reference>
<keyword evidence="2" id="KW-1185">Reference proteome</keyword>
<organism evidence="1 2">
    <name type="scientific">Duganella radicis</name>
    <dbReference type="NCBI Taxonomy" id="551988"/>
    <lineage>
        <taxon>Bacteria</taxon>
        <taxon>Pseudomonadati</taxon>
        <taxon>Pseudomonadota</taxon>
        <taxon>Betaproteobacteria</taxon>
        <taxon>Burkholderiales</taxon>
        <taxon>Oxalobacteraceae</taxon>
        <taxon>Telluria group</taxon>
        <taxon>Duganella</taxon>
    </lineage>
</organism>
<comment type="caution">
    <text evidence="1">The sequence shown here is derived from an EMBL/GenBank/DDBJ whole genome shotgun (WGS) entry which is preliminary data.</text>
</comment>
<protein>
    <submittedName>
        <fullName evidence="1">Uncharacterized protein</fullName>
    </submittedName>
</protein>
<name>A0A6L6PR98_9BURK</name>
<dbReference type="AlphaFoldDB" id="A0A6L6PR98"/>
<dbReference type="Proteomes" id="UP000475582">
    <property type="component" value="Unassembled WGS sequence"/>
</dbReference>
<gene>
    <name evidence="1" type="ORF">GM676_26820</name>
</gene>
<accession>A0A6L6PR98</accession>
<dbReference type="EMBL" id="WNKY01000050">
    <property type="protein sequence ID" value="MTV41181.1"/>
    <property type="molecule type" value="Genomic_DNA"/>
</dbReference>
<sequence>MNDRPEPWDWPTPVQDEISPEDLAMIVQDMKKSPGYEEARARRITALKEIFGLWAERTDIPKDGLEYQRMMRKEWE</sequence>
<dbReference type="RefSeq" id="WP_155467267.1">
    <property type="nucleotide sequence ID" value="NZ_WNKY01000050.1"/>
</dbReference>
<evidence type="ECO:0000313" key="2">
    <source>
        <dbReference type="Proteomes" id="UP000475582"/>
    </source>
</evidence>
<proteinExistence type="predicted"/>
<dbReference type="OrthoDB" id="8763266at2"/>
<evidence type="ECO:0000313" key="1">
    <source>
        <dbReference type="EMBL" id="MTV41181.1"/>
    </source>
</evidence>